<reference evidence="1 2" key="1">
    <citation type="submission" date="2015-09" db="EMBL/GenBank/DDBJ databases">
        <title>Draft genome sequence of Alicyclobacillus ferrooxydans DSM 22381.</title>
        <authorList>
            <person name="Hemp J."/>
        </authorList>
    </citation>
    <scope>NUCLEOTIDE SEQUENCE [LARGE SCALE GENOMIC DNA]</scope>
    <source>
        <strain evidence="1 2">TC-34</strain>
    </source>
</reference>
<dbReference type="Gene3D" id="3.10.350.10">
    <property type="entry name" value="LysM domain"/>
    <property type="match status" value="1"/>
</dbReference>
<organism evidence="1 2">
    <name type="scientific">Alicyclobacillus ferrooxydans</name>
    <dbReference type="NCBI Taxonomy" id="471514"/>
    <lineage>
        <taxon>Bacteria</taxon>
        <taxon>Bacillati</taxon>
        <taxon>Bacillota</taxon>
        <taxon>Bacilli</taxon>
        <taxon>Bacillales</taxon>
        <taxon>Alicyclobacillaceae</taxon>
        <taxon>Alicyclobacillus</taxon>
    </lineage>
</organism>
<accession>A0A0P9CIG2</accession>
<dbReference type="OrthoDB" id="9801998at2"/>
<comment type="caution">
    <text evidence="1">The sequence shown here is derived from an EMBL/GenBank/DDBJ whole genome shotgun (WGS) entry which is preliminary data.</text>
</comment>
<dbReference type="PATRIC" id="fig|471514.4.peg.3315"/>
<evidence type="ECO:0000313" key="1">
    <source>
        <dbReference type="EMBL" id="KPV45218.1"/>
    </source>
</evidence>
<dbReference type="InterPro" id="IPR036779">
    <property type="entry name" value="LysM_dom_sf"/>
</dbReference>
<name>A0A0P9CIG2_9BACL</name>
<dbReference type="EMBL" id="LJCO01000012">
    <property type="protein sequence ID" value="KPV45218.1"/>
    <property type="molecule type" value="Genomic_DNA"/>
</dbReference>
<sequence>MGTFVLLIEALLVLRVMPPGFDGWKSVTVGPGQTLWELGEVYCPNTDPRYVVGAIETRNHIDANIQPGDVLWVPTKSVSVWTRLVF</sequence>
<keyword evidence="2" id="KW-1185">Reference proteome</keyword>
<evidence type="ECO:0000313" key="2">
    <source>
        <dbReference type="Proteomes" id="UP000050482"/>
    </source>
</evidence>
<dbReference type="AlphaFoldDB" id="A0A0P9CIG2"/>
<dbReference type="STRING" id="471514.AN477_03470"/>
<proteinExistence type="predicted"/>
<gene>
    <name evidence="1" type="ORF">AN477_03470</name>
</gene>
<dbReference type="Proteomes" id="UP000050482">
    <property type="component" value="Unassembled WGS sequence"/>
</dbReference>
<evidence type="ECO:0008006" key="3">
    <source>
        <dbReference type="Google" id="ProtNLM"/>
    </source>
</evidence>
<protein>
    <recommendedName>
        <fullName evidence="3">LysM domain-containing protein</fullName>
    </recommendedName>
</protein>